<protein>
    <submittedName>
        <fullName evidence="5">Serine hydrolase</fullName>
    </submittedName>
</protein>
<evidence type="ECO:0000256" key="2">
    <source>
        <dbReference type="ARBA" id="ARBA00023136"/>
    </source>
</evidence>
<feature type="domain" description="Beta-lactamase-related" evidence="4">
    <location>
        <begin position="37"/>
        <end position="349"/>
    </location>
</feature>
<evidence type="ECO:0000259" key="4">
    <source>
        <dbReference type="Pfam" id="PF00144"/>
    </source>
</evidence>
<keyword evidence="3" id="KW-0802">TPR repeat</keyword>
<dbReference type="SMART" id="SM00028">
    <property type="entry name" value="TPR"/>
    <property type="match status" value="2"/>
</dbReference>
<dbReference type="SUPFAM" id="SSF56601">
    <property type="entry name" value="beta-lactamase/transpeptidase-like"/>
    <property type="match status" value="1"/>
</dbReference>
<proteinExistence type="predicted"/>
<comment type="subcellular location">
    <subcellularLocation>
        <location evidence="1">Membrane</location>
    </subcellularLocation>
</comment>
<dbReference type="InterPro" id="IPR050491">
    <property type="entry name" value="AmpC-like"/>
</dbReference>
<evidence type="ECO:0000313" key="5">
    <source>
        <dbReference type="EMBL" id="MBD2701979.1"/>
    </source>
</evidence>
<keyword evidence="6" id="KW-1185">Reference proteome</keyword>
<accession>A0A926XWQ8</accession>
<dbReference type="Gene3D" id="1.25.40.10">
    <property type="entry name" value="Tetratricopeptide repeat domain"/>
    <property type="match status" value="1"/>
</dbReference>
<dbReference type="EMBL" id="JACWZY010000011">
    <property type="protein sequence ID" value="MBD2701979.1"/>
    <property type="molecule type" value="Genomic_DNA"/>
</dbReference>
<evidence type="ECO:0000256" key="3">
    <source>
        <dbReference type="PROSITE-ProRule" id="PRU00339"/>
    </source>
</evidence>
<dbReference type="GO" id="GO:0016020">
    <property type="term" value="C:membrane"/>
    <property type="evidence" value="ECO:0007669"/>
    <property type="project" value="UniProtKB-SubCell"/>
</dbReference>
<keyword evidence="2" id="KW-0472">Membrane</keyword>
<dbReference type="InterPro" id="IPR001466">
    <property type="entry name" value="Beta-lactam-related"/>
</dbReference>
<name>A0A926XWQ8_9BACT</name>
<dbReference type="Pfam" id="PF00144">
    <property type="entry name" value="Beta-lactamase"/>
    <property type="match status" value="1"/>
</dbReference>
<dbReference type="Proteomes" id="UP000598820">
    <property type="component" value="Unassembled WGS sequence"/>
</dbReference>
<sequence length="479" mass="54720">MRSIKIITLLISLISWETGTSQDKKSKLSELMKAYHSYNMFDGAVLVAENGKVIYKDAFGLANREWNIPNTTDTKFMIGSVSKPLTAVLMLLQVQKGLIKLDKTIEDYLPEFKNKPAAKVTISQLLNHTSGIPNYDIINDFFPRISRQHYTREDYLKTFIDSSLAFKPGTQYAYSSWGYFTLGYIMERVTKKSYAQLMSDDIFNKIGMRNSGSYYHTQIIPKRATGYDYSFGGYTSSDFRDQSNTMGTGDIYSTVDDLFKFHMALTDNTLLNKELTTEMFTSGIAPANYGYGWFNKQFKYTATDSVASNFHLGMTDGFISFIRRIPSTKSLVVILCNSSPTDFFGITTNLYKILYNKPVSLKEPAHKKMEVFIEKLGTEKAVVEYKKMKIDTAHYYIDWISMNFIAQQLLALKRYEDAKVIAENNVNEFPNKDLMLVTMGNVYLALNKKEDAVRFYKKALQITPTFEEAKNRLKGLGSQ</sequence>
<keyword evidence="5" id="KW-0378">Hydrolase</keyword>
<dbReference type="InterPro" id="IPR019734">
    <property type="entry name" value="TPR_rpt"/>
</dbReference>
<comment type="caution">
    <text evidence="5">The sequence shown here is derived from an EMBL/GenBank/DDBJ whole genome shotgun (WGS) entry which is preliminary data.</text>
</comment>
<feature type="repeat" description="TPR" evidence="3">
    <location>
        <begin position="433"/>
        <end position="466"/>
    </location>
</feature>
<dbReference type="InterPro" id="IPR012338">
    <property type="entry name" value="Beta-lactam/transpept-like"/>
</dbReference>
<dbReference type="InterPro" id="IPR011990">
    <property type="entry name" value="TPR-like_helical_dom_sf"/>
</dbReference>
<dbReference type="PANTHER" id="PTHR46825">
    <property type="entry name" value="D-ALANYL-D-ALANINE-CARBOXYPEPTIDASE/ENDOPEPTIDASE AMPH"/>
    <property type="match status" value="1"/>
</dbReference>
<dbReference type="Gene3D" id="3.40.710.10">
    <property type="entry name" value="DD-peptidase/beta-lactamase superfamily"/>
    <property type="match status" value="1"/>
</dbReference>
<dbReference type="RefSeq" id="WP_190887828.1">
    <property type="nucleotide sequence ID" value="NZ_JACWZY010000011.1"/>
</dbReference>
<dbReference type="PROSITE" id="PS50005">
    <property type="entry name" value="TPR"/>
    <property type="match status" value="1"/>
</dbReference>
<dbReference type="SUPFAM" id="SSF48452">
    <property type="entry name" value="TPR-like"/>
    <property type="match status" value="1"/>
</dbReference>
<dbReference type="AlphaFoldDB" id="A0A926XWQ8"/>
<evidence type="ECO:0000313" key="6">
    <source>
        <dbReference type="Proteomes" id="UP000598820"/>
    </source>
</evidence>
<organism evidence="5 6">
    <name type="scientific">Spirosoma profusum</name>
    <dbReference type="NCBI Taxonomy" id="2771354"/>
    <lineage>
        <taxon>Bacteria</taxon>
        <taxon>Pseudomonadati</taxon>
        <taxon>Bacteroidota</taxon>
        <taxon>Cytophagia</taxon>
        <taxon>Cytophagales</taxon>
        <taxon>Cytophagaceae</taxon>
        <taxon>Spirosoma</taxon>
    </lineage>
</organism>
<reference evidence="5" key="1">
    <citation type="submission" date="2020-09" db="EMBL/GenBank/DDBJ databases">
        <authorList>
            <person name="Kim M.K."/>
        </authorList>
    </citation>
    <scope>NUCLEOTIDE SEQUENCE</scope>
    <source>
        <strain evidence="5">BT702</strain>
    </source>
</reference>
<dbReference type="PANTHER" id="PTHR46825:SF11">
    <property type="entry name" value="PENICILLIN-BINDING PROTEIN 4"/>
    <property type="match status" value="1"/>
</dbReference>
<evidence type="ECO:0000256" key="1">
    <source>
        <dbReference type="ARBA" id="ARBA00004370"/>
    </source>
</evidence>
<dbReference type="GO" id="GO:0016787">
    <property type="term" value="F:hydrolase activity"/>
    <property type="evidence" value="ECO:0007669"/>
    <property type="project" value="UniProtKB-KW"/>
</dbReference>
<gene>
    <name evidence="5" type="ORF">IC229_15120</name>
</gene>